<feature type="chain" id="PRO_5039911249" evidence="1">
    <location>
        <begin position="21"/>
        <end position="92"/>
    </location>
</feature>
<proteinExistence type="predicted"/>
<dbReference type="Proteomes" id="UP000265618">
    <property type="component" value="Unassembled WGS sequence"/>
</dbReference>
<evidence type="ECO:0000313" key="2">
    <source>
        <dbReference type="EMBL" id="GIQ84621.1"/>
    </source>
</evidence>
<evidence type="ECO:0000256" key="1">
    <source>
        <dbReference type="SAM" id="SignalP"/>
    </source>
</evidence>
<accession>A0A9K3CYF6</accession>
<reference evidence="2 3" key="1">
    <citation type="journal article" date="2018" name="PLoS ONE">
        <title>The draft genome of Kipferlia bialata reveals reductive genome evolution in fornicate parasites.</title>
        <authorList>
            <person name="Tanifuji G."/>
            <person name="Takabayashi S."/>
            <person name="Kume K."/>
            <person name="Takagi M."/>
            <person name="Nakayama T."/>
            <person name="Kamikawa R."/>
            <person name="Inagaki Y."/>
            <person name="Hashimoto T."/>
        </authorList>
    </citation>
    <scope>NUCLEOTIDE SEQUENCE [LARGE SCALE GENOMIC DNA]</scope>
    <source>
        <strain evidence="2">NY0173</strain>
    </source>
</reference>
<dbReference type="EMBL" id="BDIP01001546">
    <property type="protein sequence ID" value="GIQ84621.1"/>
    <property type="molecule type" value="Genomic_DNA"/>
</dbReference>
<evidence type="ECO:0000313" key="3">
    <source>
        <dbReference type="Proteomes" id="UP000265618"/>
    </source>
</evidence>
<sequence length="92" mass="10602">MALRFLLILLLIACTGFVLCAEHEMKDTERERESISEHTLHFSAEGEFTILHAEGGFTILHYVSYVITETRSFDMLWVRGDTVESVAPERQR</sequence>
<comment type="caution">
    <text evidence="2">The sequence shown here is derived from an EMBL/GenBank/DDBJ whole genome shotgun (WGS) entry which is preliminary data.</text>
</comment>
<gene>
    <name evidence="2" type="ORF">KIPB_006154</name>
</gene>
<keyword evidence="3" id="KW-1185">Reference proteome</keyword>
<organism evidence="2 3">
    <name type="scientific">Kipferlia bialata</name>
    <dbReference type="NCBI Taxonomy" id="797122"/>
    <lineage>
        <taxon>Eukaryota</taxon>
        <taxon>Metamonada</taxon>
        <taxon>Carpediemonas-like organisms</taxon>
        <taxon>Kipferlia</taxon>
    </lineage>
</organism>
<dbReference type="AlphaFoldDB" id="A0A9K3CYF6"/>
<name>A0A9K3CYF6_9EUKA</name>
<keyword evidence="1" id="KW-0732">Signal</keyword>
<protein>
    <submittedName>
        <fullName evidence="2">Uncharacterized protein</fullName>
    </submittedName>
</protein>
<feature type="signal peptide" evidence="1">
    <location>
        <begin position="1"/>
        <end position="20"/>
    </location>
</feature>